<dbReference type="Pfam" id="PF00230">
    <property type="entry name" value="MIP"/>
    <property type="match status" value="1"/>
</dbReference>
<name>A0A8S3YP58_9EUPU</name>
<dbReference type="SUPFAM" id="SSF81338">
    <property type="entry name" value="Aquaporin-like"/>
    <property type="match status" value="1"/>
</dbReference>
<feature type="transmembrane region" description="Helical" evidence="9">
    <location>
        <begin position="92"/>
        <end position="117"/>
    </location>
</feature>
<comment type="similarity">
    <text evidence="2 8">Belongs to the MIP/aquaporin (TC 1.A.8) family.</text>
</comment>
<dbReference type="CDD" id="cd00333">
    <property type="entry name" value="MIP"/>
    <property type="match status" value="1"/>
</dbReference>
<evidence type="ECO:0000256" key="5">
    <source>
        <dbReference type="ARBA" id="ARBA00022692"/>
    </source>
</evidence>
<dbReference type="GO" id="GO:0015250">
    <property type="term" value="F:water channel activity"/>
    <property type="evidence" value="ECO:0007669"/>
    <property type="project" value="TreeGrafter"/>
</dbReference>
<reference evidence="10" key="1">
    <citation type="submission" date="2021-04" db="EMBL/GenBank/DDBJ databases">
        <authorList>
            <consortium name="Molecular Ecology Group"/>
        </authorList>
    </citation>
    <scope>NUCLEOTIDE SEQUENCE</scope>
</reference>
<protein>
    <submittedName>
        <fullName evidence="10">Uncharacterized protein</fullName>
    </submittedName>
</protein>
<keyword evidence="6 9" id="KW-1133">Transmembrane helix</keyword>
<keyword evidence="5 8" id="KW-0812">Transmembrane</keyword>
<gene>
    <name evidence="10" type="ORF">CUNI_LOCUS1684</name>
</gene>
<evidence type="ECO:0000256" key="7">
    <source>
        <dbReference type="ARBA" id="ARBA00023136"/>
    </source>
</evidence>
<dbReference type="EMBL" id="CAJHNH020000213">
    <property type="protein sequence ID" value="CAG5116126.1"/>
    <property type="molecule type" value="Genomic_DNA"/>
</dbReference>
<evidence type="ECO:0000256" key="8">
    <source>
        <dbReference type="RuleBase" id="RU000477"/>
    </source>
</evidence>
<keyword evidence="4" id="KW-1003">Cell membrane</keyword>
<evidence type="ECO:0000256" key="3">
    <source>
        <dbReference type="ARBA" id="ARBA00022448"/>
    </source>
</evidence>
<dbReference type="PANTHER" id="PTHR19139">
    <property type="entry name" value="AQUAPORIN TRANSPORTER"/>
    <property type="match status" value="1"/>
</dbReference>
<evidence type="ECO:0000256" key="6">
    <source>
        <dbReference type="ARBA" id="ARBA00022989"/>
    </source>
</evidence>
<dbReference type="InterPro" id="IPR000425">
    <property type="entry name" value="MIP"/>
</dbReference>
<evidence type="ECO:0000313" key="10">
    <source>
        <dbReference type="EMBL" id="CAG5116126.1"/>
    </source>
</evidence>
<keyword evidence="7 9" id="KW-0472">Membrane</keyword>
<dbReference type="GO" id="GO:0005886">
    <property type="term" value="C:plasma membrane"/>
    <property type="evidence" value="ECO:0007669"/>
    <property type="project" value="UniProtKB-SubCell"/>
</dbReference>
<dbReference type="AlphaFoldDB" id="A0A8S3YP58"/>
<accession>A0A8S3YP58</accession>
<feature type="transmembrane region" description="Helical" evidence="9">
    <location>
        <begin position="137"/>
        <end position="157"/>
    </location>
</feature>
<dbReference type="InterPro" id="IPR022357">
    <property type="entry name" value="MIP_CS"/>
</dbReference>
<feature type="transmembrane region" description="Helical" evidence="9">
    <location>
        <begin position="211"/>
        <end position="228"/>
    </location>
</feature>
<feature type="transmembrane region" description="Helical" evidence="9">
    <location>
        <begin position="21"/>
        <end position="45"/>
    </location>
</feature>
<evidence type="ECO:0000256" key="4">
    <source>
        <dbReference type="ARBA" id="ARBA00022475"/>
    </source>
</evidence>
<organism evidence="10 11">
    <name type="scientific">Candidula unifasciata</name>
    <dbReference type="NCBI Taxonomy" id="100452"/>
    <lineage>
        <taxon>Eukaryota</taxon>
        <taxon>Metazoa</taxon>
        <taxon>Spiralia</taxon>
        <taxon>Lophotrochozoa</taxon>
        <taxon>Mollusca</taxon>
        <taxon>Gastropoda</taxon>
        <taxon>Heterobranchia</taxon>
        <taxon>Euthyneura</taxon>
        <taxon>Panpulmonata</taxon>
        <taxon>Eupulmonata</taxon>
        <taxon>Stylommatophora</taxon>
        <taxon>Helicina</taxon>
        <taxon>Helicoidea</taxon>
        <taxon>Geomitridae</taxon>
        <taxon>Candidula</taxon>
    </lineage>
</organism>
<dbReference type="PRINTS" id="PR00783">
    <property type="entry name" value="MINTRINSICP"/>
</dbReference>
<evidence type="ECO:0000256" key="1">
    <source>
        <dbReference type="ARBA" id="ARBA00004651"/>
    </source>
</evidence>
<comment type="caution">
    <text evidence="10">The sequence shown here is derived from an EMBL/GenBank/DDBJ whole genome shotgun (WGS) entry which is preliminary data.</text>
</comment>
<dbReference type="Proteomes" id="UP000678393">
    <property type="component" value="Unassembled WGS sequence"/>
</dbReference>
<dbReference type="PANTHER" id="PTHR19139:SF199">
    <property type="entry name" value="MIP17260P"/>
    <property type="match status" value="1"/>
</dbReference>
<proteinExistence type="inferred from homology"/>
<evidence type="ECO:0000313" key="11">
    <source>
        <dbReference type="Proteomes" id="UP000678393"/>
    </source>
</evidence>
<sequence>MISFKDVLGTHEIKTMRFAKAIVAEALGTCMLVIVGCGAASTLGSKDGSDLAVSMSFGLAVSMGIWLFGHISGGHINPSVSIGFLVTGHISVLKCVCYLIGQIAGSIAGATILWLILPLSLGSSYGSPSLAEGVADWQGVIIEMFAAFSLVMTVFASCDRLRTDHSGSIALAIGFCVTAQITWMGSLTGGSLNPARALGPTIFAGKWDNHWVYWTGPIAGGILAAVMYERIFAEKTRETDKEMRHVQYNNCDIQSNGFLDYVIEIDAPASSEPENKPPAYHTKNNNTIEVINLEERLDKEHNLPKANISLDSFKHISTIEDMCICVEEEDKPQDDSNKEDTSNL</sequence>
<dbReference type="Gene3D" id="1.20.1080.10">
    <property type="entry name" value="Glycerol uptake facilitator protein"/>
    <property type="match status" value="1"/>
</dbReference>
<evidence type="ECO:0000256" key="2">
    <source>
        <dbReference type="ARBA" id="ARBA00006175"/>
    </source>
</evidence>
<comment type="subcellular location">
    <subcellularLocation>
        <location evidence="1">Cell membrane</location>
        <topology evidence="1">Multi-pass membrane protein</topology>
    </subcellularLocation>
</comment>
<evidence type="ECO:0000256" key="9">
    <source>
        <dbReference type="SAM" id="Phobius"/>
    </source>
</evidence>
<feature type="transmembrane region" description="Helical" evidence="9">
    <location>
        <begin position="169"/>
        <end position="191"/>
    </location>
</feature>
<dbReference type="OrthoDB" id="6059747at2759"/>
<dbReference type="InterPro" id="IPR023271">
    <property type="entry name" value="Aquaporin-like"/>
</dbReference>
<keyword evidence="3 8" id="KW-0813">Transport</keyword>
<dbReference type="NCBIfam" id="TIGR00861">
    <property type="entry name" value="MIP"/>
    <property type="match status" value="1"/>
</dbReference>
<dbReference type="PROSITE" id="PS00221">
    <property type="entry name" value="MIP"/>
    <property type="match status" value="1"/>
</dbReference>
<dbReference type="InterPro" id="IPR034294">
    <property type="entry name" value="Aquaporin_transptr"/>
</dbReference>
<keyword evidence="11" id="KW-1185">Reference proteome</keyword>